<feature type="region of interest" description="Disordered" evidence="11">
    <location>
        <begin position="1380"/>
        <end position="1563"/>
    </location>
</feature>
<dbReference type="EMBL" id="CAOQHR010000002">
    <property type="protein sequence ID" value="CAI6328867.1"/>
    <property type="molecule type" value="Genomic_DNA"/>
</dbReference>
<feature type="compositionally biased region" description="Pro residues" evidence="11">
    <location>
        <begin position="512"/>
        <end position="524"/>
    </location>
</feature>
<evidence type="ECO:0000256" key="9">
    <source>
        <dbReference type="ARBA" id="ARBA00024687"/>
    </source>
</evidence>
<comment type="caution">
    <text evidence="14">The sequence shown here is derived from an EMBL/GenBank/DDBJ whole genome shotgun (WGS) entry which is preliminary data.</text>
</comment>
<dbReference type="GO" id="GO:0070971">
    <property type="term" value="C:endoplasmic reticulum exit site"/>
    <property type="evidence" value="ECO:0007669"/>
    <property type="project" value="TreeGrafter"/>
</dbReference>
<keyword evidence="7 10" id="KW-0072">Autophagy</keyword>
<feature type="compositionally biased region" description="Acidic residues" evidence="11">
    <location>
        <begin position="285"/>
        <end position="296"/>
    </location>
</feature>
<evidence type="ECO:0000256" key="4">
    <source>
        <dbReference type="ARBA" id="ARBA00022824"/>
    </source>
</evidence>
<dbReference type="InterPro" id="IPR024298">
    <property type="entry name" value="Sec16_Sec23-bd"/>
</dbReference>
<accession>A0A9W4U7S9</accession>
<feature type="compositionally biased region" description="Pro residues" evidence="11">
    <location>
        <begin position="1664"/>
        <end position="1686"/>
    </location>
</feature>
<dbReference type="OrthoDB" id="8918678at2759"/>
<keyword evidence="4 10" id="KW-0256">Endoplasmic reticulum</keyword>
<dbReference type="GO" id="GO:0007030">
    <property type="term" value="P:Golgi organization"/>
    <property type="evidence" value="ECO:0007669"/>
    <property type="project" value="TreeGrafter"/>
</dbReference>
<dbReference type="Gene3D" id="1.25.40.1030">
    <property type="match status" value="1"/>
</dbReference>
<evidence type="ECO:0000256" key="11">
    <source>
        <dbReference type="SAM" id="MobiDB-lite"/>
    </source>
</evidence>
<dbReference type="Pfam" id="PF12932">
    <property type="entry name" value="Sec16"/>
    <property type="match status" value="1"/>
</dbReference>
<feature type="compositionally biased region" description="Low complexity" evidence="11">
    <location>
        <begin position="732"/>
        <end position="745"/>
    </location>
</feature>
<reference evidence="14" key="1">
    <citation type="submission" date="2023-01" db="EMBL/GenBank/DDBJ databases">
        <authorList>
            <person name="Van Ghelder C."/>
            <person name="Rancurel C."/>
        </authorList>
    </citation>
    <scope>NUCLEOTIDE SEQUENCE</scope>
    <source>
        <strain evidence="14">CNCM I-4278</strain>
    </source>
</reference>
<feature type="compositionally biased region" description="Low complexity" evidence="11">
    <location>
        <begin position="442"/>
        <end position="451"/>
    </location>
</feature>
<feature type="compositionally biased region" description="Polar residues" evidence="11">
    <location>
        <begin position="796"/>
        <end position="806"/>
    </location>
</feature>
<feature type="compositionally biased region" description="Pro residues" evidence="11">
    <location>
        <begin position="722"/>
        <end position="731"/>
    </location>
</feature>
<feature type="region of interest" description="Disordered" evidence="11">
    <location>
        <begin position="1653"/>
        <end position="1799"/>
    </location>
</feature>
<dbReference type="InterPro" id="IPR024340">
    <property type="entry name" value="Sec16_CCD"/>
</dbReference>
<keyword evidence="15" id="KW-1185">Reference proteome</keyword>
<feature type="region of interest" description="Disordered" evidence="11">
    <location>
        <begin position="257"/>
        <end position="808"/>
    </location>
</feature>
<comment type="function">
    <text evidence="9 10">Involved in the initiation of assembly of the COPII coat required for the formation of transport vesicles from the endoplasmic reticulum (ER) and the selection of cargo molecules. Also involved in autophagy.</text>
</comment>
<feature type="compositionally biased region" description="Polar residues" evidence="11">
    <location>
        <begin position="351"/>
        <end position="363"/>
    </location>
</feature>
<evidence type="ECO:0000256" key="10">
    <source>
        <dbReference type="RuleBase" id="RU364101"/>
    </source>
</evidence>
<feature type="compositionally biased region" description="Low complexity" evidence="11">
    <location>
        <begin position="766"/>
        <end position="781"/>
    </location>
</feature>
<feature type="compositionally biased region" description="Polar residues" evidence="11">
    <location>
        <begin position="1503"/>
        <end position="1514"/>
    </location>
</feature>
<feature type="compositionally biased region" description="Low complexity" evidence="11">
    <location>
        <begin position="461"/>
        <end position="476"/>
    </location>
</feature>
<feature type="region of interest" description="Disordered" evidence="11">
    <location>
        <begin position="1597"/>
        <end position="1626"/>
    </location>
</feature>
<organism evidence="14 15">
    <name type="scientific">Periconia digitata</name>
    <dbReference type="NCBI Taxonomy" id="1303443"/>
    <lineage>
        <taxon>Eukaryota</taxon>
        <taxon>Fungi</taxon>
        <taxon>Dikarya</taxon>
        <taxon>Ascomycota</taxon>
        <taxon>Pezizomycotina</taxon>
        <taxon>Dothideomycetes</taxon>
        <taxon>Pleosporomycetidae</taxon>
        <taxon>Pleosporales</taxon>
        <taxon>Massarineae</taxon>
        <taxon>Periconiaceae</taxon>
        <taxon>Periconia</taxon>
    </lineage>
</organism>
<feature type="compositionally biased region" description="Basic and acidic residues" evidence="11">
    <location>
        <begin position="1598"/>
        <end position="1608"/>
    </location>
</feature>
<evidence type="ECO:0000256" key="6">
    <source>
        <dbReference type="ARBA" id="ARBA00022927"/>
    </source>
</evidence>
<keyword evidence="5 10" id="KW-0931">ER-Golgi transport</keyword>
<feature type="compositionally biased region" description="Polar residues" evidence="11">
    <location>
        <begin position="553"/>
        <end position="562"/>
    </location>
</feature>
<comment type="similarity">
    <text evidence="2 10">Belongs to the SEC16 family.</text>
</comment>
<dbReference type="GO" id="GO:0016192">
    <property type="term" value="P:vesicle-mediated transport"/>
    <property type="evidence" value="ECO:0007669"/>
    <property type="project" value="UniProtKB-KW"/>
</dbReference>
<evidence type="ECO:0000256" key="8">
    <source>
        <dbReference type="ARBA" id="ARBA00023136"/>
    </source>
</evidence>
<sequence>MEDGAPNFSYAYADTLSPSEPSWNPALRPDHAEADQNKPLQFQPSPQIIPQSKPELDQGLEDDDELPTISAPVAPAASASNDDTPERAPVADDDFVEHLASAAAATHASPEYPVGTMNGHDEDTTVQQESEDSGESDSPGSPEAPLAENYESQAETSLLEDAVAESAKVPLLDSTQSAADEWDSGEVFDLGGVPQDAPVRTATDIIPDPLQTPQAEAVGTTVGDDVIGNTKVGGNTGEELDWGNTAEDDFFGAVAASQPVQAESPASEGPGAHIVDKSASADTDPLWDLDMDDDFLPDTAEAPIIDLDDDEGFLEDESAPAAPQPIQSTASRYAPQPTQAPQSPANPYGVQGSQFSNFTQIDQPKSAAPATPYGAYAQPSPYQQQVPRPSMPSSSESFAAKAKGGYHSPYDLPDDVVTTRKRPAARTTSIPQSQPAPPPPRSSSMSGSGASRPPPLPPTMPASSLSPPSSGHSTHSQMTGMPPPNAGPKSASLARSPSSDFFADLPVTSKPKPSPRYTPQPSPQLSPTHGFPSKERTASWSSLRNEFRPDSDNLISQLQQPEQLPVFPDQPSAPVRTNSLPVPQAATAPPSNRYSPAPPAASAAPAANARYSPAPPSGPAPPPASSRYSPAPPPPSASAPPNTLPRPPIQPYAPRTSSPLAFHTSPQHQGQEQQATAQEQHASHAAPPLHALHSAEGVPRVPYKTPLEGVSESEEQAQTSTPVPPPPPRSETPPQRSRPSSAVSSPRKRSNYAPQYQPVQPNAGGSVVSPPRTQSQSPTTTMKQPNRSASYDRPASSHNFMPQPSTFGAAMAVPSSAQNLNTIPPRTQVAPDYEPIVPTDERASDPLLRWKGAPVFTWGLGGTVVTTFPKQIPRYGGGATMPMMKCSPGEVKIQTIKEILPLSPEISKFPGPLKAKGKKKEVSGWLSAQIEELENQFRTPSLSQFSNETDQKRFGEKILLWKVLQVLVDHDGHLHGNEAAEAAVRKVLSPEADKSTEGEASFATAADLVGITRSNTGQAQAEPANSRSLEELRNHLTKGDREKAVWHAVDQRLWAHAMILSSTLSKDTWKQVVQEFVREEVKKVDRDNQPLAVLYQIFAGNHEECIDQLVPASARAGFQMVSTDGANTQNALQGLDKWQESLSLILNNRSEGDVAALLSLGRLLAGYGRVEAGHICFIFARVVCVISGVDDPQSDIVLIGADHRQNPLDLGVDLEPVLLTEVYEFGLSLSAQGNTHIIPHLQNFKLAHAYRLAEHGLRTEARAYCDAIAAAMKATPKVSPYYNASFITSLDDLSNRLSQSPQDGSSSLFSKPNMDKVSSSLLSKFNSFIAGDDENRAAGQTPGDEAGPFAKIAGDTPTMSPVQSSADLYGAYSGYGVSSPPAASSNSRYAPSNASNAYAPRSSMESTRGRYEPGGRPSLDSLEGSGNARTVSESHVISPGLASPYAPMQAQLSPGHPTLTKAASYSPLRSEHTISQPSYGSPYQPASGSAEPSPAFGGYQPLAASTDNEPTDQAPSSSGYEPPSSYEPPTFTPYNNNNSDQEDEDDEKPKPKPKSFMDDDEEDDLVSRAANLKISSSSSSTAPANRTADAAVLAAAEADAKRDKEAAAAKKGGWFGGWFKKDPNAAPGPIKAKLGEESSFYYDPDLGKWVNKKAGAEAATAKPMTPPPPRSISGGNPPPSMGPPSSLPSGSHLSAPPRSGLPPNSRSSSMPPPMSAGPASRASTPGLPSDNEDGSALSGPKPPVLTRPSFPGASGPPSRPGTGMSTASSIDDLLGAPQARKGPSAKKKKGGRYVDVMAK</sequence>
<dbReference type="GO" id="GO:0006914">
    <property type="term" value="P:autophagy"/>
    <property type="evidence" value="ECO:0007669"/>
    <property type="project" value="UniProtKB-KW"/>
</dbReference>
<evidence type="ECO:0000259" key="12">
    <source>
        <dbReference type="Pfam" id="PF12931"/>
    </source>
</evidence>
<comment type="subcellular location">
    <subcellularLocation>
        <location evidence="1">Endoplasmic reticulum membrane</location>
        <topology evidence="1">Peripheral membrane protein</topology>
        <orientation evidence="1">Cytoplasmic side</orientation>
    </subcellularLocation>
</comment>
<feature type="compositionally biased region" description="Acidic residues" evidence="11">
    <location>
        <begin position="306"/>
        <end position="318"/>
    </location>
</feature>
<protein>
    <recommendedName>
        <fullName evidence="10">Protein transport protein sec16</fullName>
    </recommendedName>
</protein>
<feature type="compositionally biased region" description="Polar residues" evidence="11">
    <location>
        <begin position="1473"/>
        <end position="1487"/>
    </location>
</feature>
<dbReference type="PANTHER" id="PTHR13402">
    <property type="entry name" value="RGPR-RELATED"/>
    <property type="match status" value="1"/>
</dbReference>
<evidence type="ECO:0000256" key="3">
    <source>
        <dbReference type="ARBA" id="ARBA00022448"/>
    </source>
</evidence>
<feature type="compositionally biased region" description="Low complexity" evidence="11">
    <location>
        <begin position="70"/>
        <end position="80"/>
    </location>
</feature>
<dbReference type="FunFam" id="1.25.40.1030:FF:000008">
    <property type="entry name" value="Protein transport protein sec16"/>
    <property type="match status" value="1"/>
</dbReference>
<dbReference type="GO" id="GO:0070973">
    <property type="term" value="P:protein localization to endoplasmic reticulum exit site"/>
    <property type="evidence" value="ECO:0007669"/>
    <property type="project" value="TreeGrafter"/>
</dbReference>
<feature type="region of interest" description="Disordered" evidence="11">
    <location>
        <begin position="174"/>
        <end position="244"/>
    </location>
</feature>
<dbReference type="Proteomes" id="UP001152607">
    <property type="component" value="Unassembled WGS sequence"/>
</dbReference>
<feature type="compositionally biased region" description="Low complexity" evidence="11">
    <location>
        <begin position="100"/>
        <end position="109"/>
    </location>
</feature>
<name>A0A9W4U7S9_9PLEO</name>
<evidence type="ECO:0000256" key="5">
    <source>
        <dbReference type="ARBA" id="ARBA00022892"/>
    </source>
</evidence>
<feature type="region of interest" description="Disordered" evidence="11">
    <location>
        <begin position="1"/>
        <end position="155"/>
    </location>
</feature>
<dbReference type="Pfam" id="PF12931">
    <property type="entry name" value="TPR_Sec16"/>
    <property type="match status" value="1"/>
</dbReference>
<feature type="compositionally biased region" description="Low complexity" evidence="11">
    <location>
        <begin position="334"/>
        <end position="347"/>
    </location>
</feature>
<feature type="compositionally biased region" description="Low complexity" evidence="11">
    <location>
        <begin position="588"/>
        <end position="612"/>
    </location>
</feature>
<evidence type="ECO:0000256" key="7">
    <source>
        <dbReference type="ARBA" id="ARBA00023006"/>
    </source>
</evidence>
<feature type="compositionally biased region" description="Low complexity" evidence="11">
    <location>
        <begin position="43"/>
        <end position="52"/>
    </location>
</feature>
<feature type="compositionally biased region" description="Low complexity" evidence="11">
    <location>
        <begin position="667"/>
        <end position="695"/>
    </location>
</feature>
<feature type="compositionally biased region" description="Low complexity" evidence="11">
    <location>
        <begin position="1687"/>
        <end position="1709"/>
    </location>
</feature>
<feature type="compositionally biased region" description="Pro residues" evidence="11">
    <location>
        <begin position="613"/>
        <end position="651"/>
    </location>
</feature>
<feature type="domain" description="Sec16 Sec23-binding" evidence="12">
    <location>
        <begin position="1032"/>
        <end position="1332"/>
    </location>
</feature>
<evidence type="ECO:0000313" key="14">
    <source>
        <dbReference type="EMBL" id="CAI6328867.1"/>
    </source>
</evidence>
<feature type="compositionally biased region" description="Low complexity" evidence="11">
    <location>
        <begin position="1515"/>
        <end position="1539"/>
    </location>
</feature>
<proteinExistence type="inferred from homology"/>
<dbReference type="CDD" id="cd09233">
    <property type="entry name" value="ACE1-Sec16-like"/>
    <property type="match status" value="1"/>
</dbReference>
<feature type="compositionally biased region" description="Polar residues" evidence="11">
    <location>
        <begin position="1381"/>
        <end position="1396"/>
    </location>
</feature>
<keyword evidence="8 10" id="KW-0472">Membrane</keyword>
<dbReference type="PANTHER" id="PTHR13402:SF6">
    <property type="entry name" value="SECRETORY 16, ISOFORM I"/>
    <property type="match status" value="1"/>
</dbReference>
<gene>
    <name evidence="14" type="ORF">PDIGIT_LOCUS4034</name>
</gene>
<feature type="domain" description="Sec16 central conserved" evidence="13">
    <location>
        <begin position="853"/>
        <end position="972"/>
    </location>
</feature>
<dbReference type="GO" id="GO:0005789">
    <property type="term" value="C:endoplasmic reticulum membrane"/>
    <property type="evidence" value="ECO:0007669"/>
    <property type="project" value="UniProtKB-SubCell"/>
</dbReference>
<evidence type="ECO:0000256" key="1">
    <source>
        <dbReference type="ARBA" id="ARBA00004397"/>
    </source>
</evidence>
<evidence type="ECO:0000259" key="13">
    <source>
        <dbReference type="Pfam" id="PF12932"/>
    </source>
</evidence>
<keyword evidence="6 10" id="KW-0653">Protein transport</keyword>
<dbReference type="GO" id="GO:0012507">
    <property type="term" value="C:ER to Golgi transport vesicle membrane"/>
    <property type="evidence" value="ECO:0007669"/>
    <property type="project" value="TreeGrafter"/>
</dbReference>
<feature type="region of interest" description="Disordered" evidence="11">
    <location>
        <begin position="1570"/>
        <end position="1589"/>
    </location>
</feature>
<feature type="compositionally biased region" description="Polar residues" evidence="11">
    <location>
        <begin position="380"/>
        <end position="397"/>
    </location>
</feature>
<feature type="region of interest" description="Disordered" evidence="11">
    <location>
        <begin position="1333"/>
        <end position="1358"/>
    </location>
</feature>
<dbReference type="GO" id="GO:0015031">
    <property type="term" value="P:protein transport"/>
    <property type="evidence" value="ECO:0007669"/>
    <property type="project" value="UniProtKB-KW"/>
</dbReference>
<evidence type="ECO:0000256" key="2">
    <source>
        <dbReference type="ARBA" id="ARBA00005927"/>
    </source>
</evidence>
<keyword evidence="3 10" id="KW-0813">Transport</keyword>
<evidence type="ECO:0000313" key="15">
    <source>
        <dbReference type="Proteomes" id="UP001152607"/>
    </source>
</evidence>